<evidence type="ECO:0000259" key="1">
    <source>
        <dbReference type="Pfam" id="PF01523"/>
    </source>
</evidence>
<dbReference type="InterPro" id="IPR045569">
    <property type="entry name" value="Metalloprtase-TldD/E_C"/>
</dbReference>
<dbReference type="Pfam" id="PF19289">
    <property type="entry name" value="PmbA_TldD_3rd"/>
    <property type="match status" value="1"/>
</dbReference>
<accession>A0ABS6H4C4</accession>
<dbReference type="InterPro" id="IPR002510">
    <property type="entry name" value="Metalloprtase-TldD/E_N"/>
</dbReference>
<organism evidence="4 5">
    <name type="scientific">Falsiroseomonas oleicola</name>
    <dbReference type="NCBI Taxonomy" id="2801474"/>
    <lineage>
        <taxon>Bacteria</taxon>
        <taxon>Pseudomonadati</taxon>
        <taxon>Pseudomonadota</taxon>
        <taxon>Alphaproteobacteria</taxon>
        <taxon>Acetobacterales</taxon>
        <taxon>Roseomonadaceae</taxon>
        <taxon>Falsiroseomonas</taxon>
    </lineage>
</organism>
<feature type="domain" description="Metalloprotease TldD/E N-terminal" evidence="1">
    <location>
        <begin position="22"/>
        <end position="86"/>
    </location>
</feature>
<feature type="domain" description="Metalloprotease TldD/E central" evidence="3">
    <location>
        <begin position="114"/>
        <end position="219"/>
    </location>
</feature>
<reference evidence="4 5" key="1">
    <citation type="submission" date="2021-01" db="EMBL/GenBank/DDBJ databases">
        <title>Roseomonas sp. nov, a bacterium isolated from an oil production mixture in Yumen Oilfield.</title>
        <authorList>
            <person name="Wu D."/>
        </authorList>
    </citation>
    <scope>NUCLEOTIDE SEQUENCE [LARGE SCALE GENOMIC DNA]</scope>
    <source>
        <strain evidence="4 5">ROY-5-3</strain>
    </source>
</reference>
<evidence type="ECO:0000259" key="2">
    <source>
        <dbReference type="Pfam" id="PF19289"/>
    </source>
</evidence>
<name>A0ABS6H4C4_9PROT</name>
<gene>
    <name evidence="4" type="ORF">JJQ90_07415</name>
</gene>
<dbReference type="Pfam" id="PF19290">
    <property type="entry name" value="PmbA_TldD_2nd"/>
    <property type="match status" value="1"/>
</dbReference>
<dbReference type="PANTHER" id="PTHR43421:SF1">
    <property type="entry name" value="METALLOPROTEASE PMBA"/>
    <property type="match status" value="1"/>
</dbReference>
<sequence length="443" mass="46192">MSDLNHLSDLVAAARKAGADSADALLVRNESLSVSRRLGRIEQLERSEGFDIGLRVFLGKRQAIVSTTVADPAGFAALAERAVAMAKVVPEDPFGGLADQFDPPRDAAELDLHDPTEPDAEELIARAAAAEEAALAVRGVTNSEGADAGWGRVRIALATSAGFAGHYVRTSHSLSCTALAGQGTAMERDYDYSSVVHLADLEDAEAMGRRAGQQAVARLNPVRAKTARIPVVYGPRVASSLLGHLLGAINGASVARGTSFLADRVGSQVLAKGLTVRDDPWRPRGLRSRPFDGEGMAGAPRAIVEDGVLTTWIMDWRSARQLGLASTGHASRGTGGPPGPAASNLWLAPGVLSPAALMADIKEGLYVTDLIGMGVNGITGDYSRGAAGFMIRDGVLAEAVSEITIAGNLKDIFLNMTAADDLVFRRGTDAPTVRVEGLTLAGA</sequence>
<dbReference type="InterPro" id="IPR047657">
    <property type="entry name" value="PmbA"/>
</dbReference>
<dbReference type="RefSeq" id="WP_216874001.1">
    <property type="nucleotide sequence ID" value="NZ_JAERQM010000002.1"/>
</dbReference>
<proteinExistence type="predicted"/>
<dbReference type="EMBL" id="JAERQM010000002">
    <property type="protein sequence ID" value="MBU8543528.1"/>
    <property type="molecule type" value="Genomic_DNA"/>
</dbReference>
<protein>
    <submittedName>
        <fullName evidence="4">TldD/PmbA family protein</fullName>
    </submittedName>
</protein>
<evidence type="ECO:0000313" key="5">
    <source>
        <dbReference type="Proteomes" id="UP000689967"/>
    </source>
</evidence>
<dbReference type="Proteomes" id="UP000689967">
    <property type="component" value="Unassembled WGS sequence"/>
</dbReference>
<comment type="caution">
    <text evidence="4">The sequence shown here is derived from an EMBL/GenBank/DDBJ whole genome shotgun (WGS) entry which is preliminary data.</text>
</comment>
<dbReference type="InterPro" id="IPR045570">
    <property type="entry name" value="Metalloprtase-TldD/E_cen_dom"/>
</dbReference>
<evidence type="ECO:0000259" key="3">
    <source>
        <dbReference type="Pfam" id="PF19290"/>
    </source>
</evidence>
<keyword evidence="5" id="KW-1185">Reference proteome</keyword>
<dbReference type="Pfam" id="PF01523">
    <property type="entry name" value="PmbA_TldD_1st"/>
    <property type="match status" value="1"/>
</dbReference>
<feature type="domain" description="Metalloprotease TldD/E C-terminal" evidence="2">
    <location>
        <begin position="227"/>
        <end position="442"/>
    </location>
</feature>
<dbReference type="PANTHER" id="PTHR43421">
    <property type="entry name" value="METALLOPROTEASE PMBA"/>
    <property type="match status" value="1"/>
</dbReference>
<evidence type="ECO:0000313" key="4">
    <source>
        <dbReference type="EMBL" id="MBU8543528.1"/>
    </source>
</evidence>